<evidence type="ECO:0000313" key="7">
    <source>
        <dbReference type="Proteomes" id="UP000754359"/>
    </source>
</evidence>
<feature type="signal peptide" evidence="3">
    <location>
        <begin position="1"/>
        <end position="22"/>
    </location>
</feature>
<evidence type="ECO:0000256" key="1">
    <source>
        <dbReference type="SAM" id="Coils"/>
    </source>
</evidence>
<comment type="caution">
    <text evidence="5">The sequence shown here is derived from an EMBL/GenBank/DDBJ whole genome shotgun (WGS) entry which is preliminary data.</text>
</comment>
<feature type="chain" id="PRO_5036040118" evidence="3">
    <location>
        <begin position="23"/>
        <end position="371"/>
    </location>
</feature>
<dbReference type="EMBL" id="NYMT01000013">
    <property type="protein sequence ID" value="PKC45513.1"/>
    <property type="molecule type" value="Genomic_DNA"/>
</dbReference>
<keyword evidence="3" id="KW-0732">Signal</keyword>
<dbReference type="Proteomes" id="UP000232684">
    <property type="component" value="Unassembled WGS sequence"/>
</dbReference>
<organism evidence="5 6">
    <name type="scientific">Plasmodium falciparum (isolate NF54)</name>
    <dbReference type="NCBI Taxonomy" id="5843"/>
    <lineage>
        <taxon>Eukaryota</taxon>
        <taxon>Sar</taxon>
        <taxon>Alveolata</taxon>
        <taxon>Apicomplexa</taxon>
        <taxon>Aconoidasida</taxon>
        <taxon>Haemosporida</taxon>
        <taxon>Plasmodiidae</taxon>
        <taxon>Plasmodium</taxon>
        <taxon>Plasmodium (Laverania)</taxon>
    </lineage>
</organism>
<dbReference type="EMBL" id="QFXU01000014">
    <property type="protein sequence ID" value="KAF4328734.1"/>
    <property type="molecule type" value="Genomic_DNA"/>
</dbReference>
<dbReference type="Pfam" id="PF02009">
    <property type="entry name" value="RIFIN"/>
    <property type="match status" value="1"/>
</dbReference>
<reference evidence="4 7" key="2">
    <citation type="submission" date="2018-05" db="EMBL/GenBank/DDBJ databases">
        <title>Genome assembly of Plasmodium falciparum NF54 DiCre.</title>
        <authorList>
            <person name="Baumgarten S."/>
            <person name="Treeck M."/>
            <person name="Scherf A."/>
        </authorList>
    </citation>
    <scope>NUCLEOTIDE SEQUENCE [LARGE SCALE GENOMIC DNA]</scope>
    <source>
        <strain evidence="4">NF54</strain>
    </source>
</reference>
<sequence length="371" mass="41280">MKVHYFNIFLFSLPLNIILLSSQVYNQRNHYMKPHTYTNRSLCECELYAPSNYDNDPEMKAVMQGFDRQTSQRFEEYNERLLENKQKCKEQCNKEIQKIILKDKLEKELMDKIVTLDTDIQSDAIPTCVCEKSVADKVEKTCLKCAGVLGGGVTPAWGLISGIVYTGWKTAALAAATKEAIAEAAAKGAAAGLKAGVKSVISEVSSLFGVSTIDDKALGLVINATNYRDAQLISGAIYKQFEMTCMPPGALPNLSNPICISMWSKFVSTNGSSRDLIKNNIKTYVQSFVSQAETTAAHVTKTTTEKVTTELTTEKTGEIAATYMGYQTPIIASIVAILVIVLVMVIIYLILRYRRKKKMKKKLQYIKLLEE</sequence>
<evidence type="ECO:0000256" key="2">
    <source>
        <dbReference type="SAM" id="Phobius"/>
    </source>
</evidence>
<evidence type="ECO:0000313" key="5">
    <source>
        <dbReference type="EMBL" id="PKC45513.1"/>
    </source>
</evidence>
<evidence type="ECO:0000256" key="3">
    <source>
        <dbReference type="SAM" id="SignalP"/>
    </source>
</evidence>
<keyword evidence="1" id="KW-0175">Coiled coil</keyword>
<feature type="coiled-coil region" evidence="1">
    <location>
        <begin position="71"/>
        <end position="98"/>
    </location>
</feature>
<dbReference type="NCBIfam" id="TIGR01477">
    <property type="entry name" value="RIFIN"/>
    <property type="match status" value="1"/>
</dbReference>
<dbReference type="AlphaFoldDB" id="A0A2I0BTX0"/>
<feature type="transmembrane region" description="Helical" evidence="2">
    <location>
        <begin position="330"/>
        <end position="351"/>
    </location>
</feature>
<keyword evidence="2" id="KW-0472">Membrane</keyword>
<protein>
    <submittedName>
        <fullName evidence="5">Rifin</fullName>
    </submittedName>
</protein>
<dbReference type="InterPro" id="IPR006373">
    <property type="entry name" value="VSA_Rifin"/>
</dbReference>
<gene>
    <name evidence="5" type="ORF">CK202_3876</name>
    <name evidence="4" type="ORF">CYL21_2933</name>
</gene>
<reference evidence="5 6" key="1">
    <citation type="submission" date="2017-11" db="EMBL/GenBank/DDBJ databases">
        <title>Plasmodium falciparum NF54 genome assembly.</title>
        <authorList>
            <person name="Bryant J.M."/>
            <person name="Baumgarten S."/>
            <person name="Scheidig-Benatar C."/>
            <person name="Scherf A."/>
        </authorList>
    </citation>
    <scope>NUCLEOTIDE SEQUENCE [LARGE SCALE GENOMIC DNA]</scope>
    <source>
        <strain evidence="5">NF54</strain>
    </source>
</reference>
<evidence type="ECO:0000313" key="4">
    <source>
        <dbReference type="EMBL" id="KAF4328734.1"/>
    </source>
</evidence>
<proteinExistence type="predicted"/>
<dbReference type="Proteomes" id="UP000754359">
    <property type="component" value="Unassembled WGS sequence"/>
</dbReference>
<dbReference type="VEuPathDB" id="PlasmoDB:PfNF54_030030200"/>
<keyword evidence="2" id="KW-1133">Transmembrane helix</keyword>
<accession>A0A2I0BTX0</accession>
<evidence type="ECO:0000313" key="6">
    <source>
        <dbReference type="Proteomes" id="UP000232684"/>
    </source>
</evidence>
<dbReference type="SMR" id="A0A2I0BTX0"/>
<keyword evidence="2" id="KW-0812">Transmembrane</keyword>
<name>A0A2I0BTX0_PLAFO</name>